<gene>
    <name evidence="3" type="ORF">DPPLL_36170</name>
</gene>
<dbReference type="PANTHER" id="PTHR13799">
    <property type="entry name" value="NGG1 INTERACTING FACTOR 3"/>
    <property type="match status" value="1"/>
</dbReference>
<dbReference type="SUPFAM" id="SSF102705">
    <property type="entry name" value="NIF3 (NGG1p interacting factor 3)-like"/>
    <property type="match status" value="1"/>
</dbReference>
<keyword evidence="4" id="KW-1185">Reference proteome</keyword>
<evidence type="ECO:0000313" key="4">
    <source>
        <dbReference type="Proteomes" id="UP000830055"/>
    </source>
</evidence>
<keyword evidence="2" id="KW-0479">Metal-binding</keyword>
<dbReference type="Gene3D" id="3.40.1390.30">
    <property type="entry name" value="NIF3 (NGG1p interacting factor 3)-like"/>
    <property type="match status" value="2"/>
</dbReference>
<dbReference type="InterPro" id="IPR002678">
    <property type="entry name" value="DUF34/NIF3"/>
</dbReference>
<dbReference type="PANTHER" id="PTHR13799:SF14">
    <property type="entry name" value="GTP CYCLOHYDROLASE 1 TYPE 2 HOMOLOG"/>
    <property type="match status" value="1"/>
</dbReference>
<dbReference type="NCBIfam" id="TIGR00486">
    <property type="entry name" value="YbgI_SA1388"/>
    <property type="match status" value="1"/>
</dbReference>
<proteinExistence type="inferred from homology"/>
<comment type="similarity">
    <text evidence="1">Belongs to the GTP cyclohydrolase I type 2/NIF3 family.</text>
</comment>
<dbReference type="InterPro" id="IPR036069">
    <property type="entry name" value="DUF34/NIF3_sf"/>
</dbReference>
<name>A0ABM7WE17_9BACT</name>
<reference evidence="3 4" key="1">
    <citation type="submission" date="2022-01" db="EMBL/GenBank/DDBJ databases">
        <title>Desulfofustis limnae sp. nov., a novel mesophilic sulfate-reducing bacterium isolated from marsh soil.</title>
        <authorList>
            <person name="Watanabe M."/>
            <person name="Takahashi A."/>
            <person name="Kojima H."/>
            <person name="Fukui M."/>
        </authorList>
    </citation>
    <scope>NUCLEOTIDE SEQUENCE [LARGE SCALE GENOMIC DNA]</scope>
    <source>
        <strain evidence="3 4">PPLL</strain>
    </source>
</reference>
<sequence>MPVTVSDILARLDALAPFASAESWDNVGLLVGTRNRPVRSILIALDPTNRLLDEAIAIGADTIITHHPIIFRPLSAIDTDDPNGRFLETALRHQVTVIASHTNLDSARNGVSDALADLLGVREREPLLPAATGQPDGTGLGRIGRYPVALSGDAFLARLLEALQLPCCDIAGRMPATVQTVALCGGSGGDFAEQAKARGADLYVTAEVKHHVARWAEECSFCVIDGTHYATERPTVQLLARSLTAIAREQQWKLTVTTTTTERHPFTRFMNPSANNHQPTGEGS</sequence>
<dbReference type="RefSeq" id="WP_284152563.1">
    <property type="nucleotide sequence ID" value="NZ_AP025516.1"/>
</dbReference>
<accession>A0ABM7WE17</accession>
<dbReference type="Proteomes" id="UP000830055">
    <property type="component" value="Chromosome"/>
</dbReference>
<protein>
    <submittedName>
        <fullName evidence="3">GTP cyclohydrolase 1 type 2</fullName>
    </submittedName>
</protein>
<organism evidence="3 4">
    <name type="scientific">Desulfofustis limnaeus</name>
    <dbReference type="NCBI Taxonomy" id="2740163"/>
    <lineage>
        <taxon>Bacteria</taxon>
        <taxon>Pseudomonadati</taxon>
        <taxon>Thermodesulfobacteriota</taxon>
        <taxon>Desulfobulbia</taxon>
        <taxon>Desulfobulbales</taxon>
        <taxon>Desulfocapsaceae</taxon>
        <taxon>Desulfofustis</taxon>
    </lineage>
</organism>
<evidence type="ECO:0000256" key="1">
    <source>
        <dbReference type="ARBA" id="ARBA00006964"/>
    </source>
</evidence>
<dbReference type="Pfam" id="PF01784">
    <property type="entry name" value="DUF34_NIF3"/>
    <property type="match status" value="1"/>
</dbReference>
<evidence type="ECO:0000256" key="2">
    <source>
        <dbReference type="ARBA" id="ARBA00022723"/>
    </source>
</evidence>
<evidence type="ECO:0000313" key="3">
    <source>
        <dbReference type="EMBL" id="BDD89252.1"/>
    </source>
</evidence>
<dbReference type="EMBL" id="AP025516">
    <property type="protein sequence ID" value="BDD89252.1"/>
    <property type="molecule type" value="Genomic_DNA"/>
</dbReference>